<dbReference type="InterPro" id="IPR000944">
    <property type="entry name" value="Tscrpt_reg_Rrf2"/>
</dbReference>
<dbReference type="AlphaFoldDB" id="A0A8A7KED4"/>
<evidence type="ECO:0000313" key="2">
    <source>
        <dbReference type="EMBL" id="QTL98018.1"/>
    </source>
</evidence>
<organism evidence="2 3">
    <name type="scientific">Iocasia fonsfrigidae</name>
    <dbReference type="NCBI Taxonomy" id="2682810"/>
    <lineage>
        <taxon>Bacteria</taxon>
        <taxon>Bacillati</taxon>
        <taxon>Bacillota</taxon>
        <taxon>Clostridia</taxon>
        <taxon>Halanaerobiales</taxon>
        <taxon>Halanaerobiaceae</taxon>
        <taxon>Iocasia</taxon>
    </lineage>
</organism>
<dbReference type="GO" id="GO:0005829">
    <property type="term" value="C:cytosol"/>
    <property type="evidence" value="ECO:0007669"/>
    <property type="project" value="TreeGrafter"/>
</dbReference>
<dbReference type="Proteomes" id="UP000665020">
    <property type="component" value="Chromosome"/>
</dbReference>
<evidence type="ECO:0000313" key="3">
    <source>
        <dbReference type="Proteomes" id="UP000665020"/>
    </source>
</evidence>
<dbReference type="PROSITE" id="PS51197">
    <property type="entry name" value="HTH_RRF2_2"/>
    <property type="match status" value="1"/>
</dbReference>
<proteinExistence type="predicted"/>
<keyword evidence="1" id="KW-0238">DNA-binding</keyword>
<sequence length="145" mass="16385">MKISTRGRYGLRAMIDLAVHENIGAIPLREIAEREKISEQYLEQLFANLRKSGLVKSVRGAQGGYLLNHPAEEITVKDIITALEGPIAPAECVIDDNDCDYNSNCVTQKLWIQVKEKIDEFFDSVTLASLKRDYQANQGNFIYHI</sequence>
<keyword evidence="3" id="KW-1185">Reference proteome</keyword>
<dbReference type="GO" id="GO:0003700">
    <property type="term" value="F:DNA-binding transcription factor activity"/>
    <property type="evidence" value="ECO:0007669"/>
    <property type="project" value="TreeGrafter"/>
</dbReference>
<name>A0A8A7KED4_9FIRM</name>
<evidence type="ECO:0000256" key="1">
    <source>
        <dbReference type="ARBA" id="ARBA00023125"/>
    </source>
</evidence>
<dbReference type="PROSITE" id="PS01332">
    <property type="entry name" value="HTH_RRF2_1"/>
    <property type="match status" value="1"/>
</dbReference>
<reference evidence="2" key="1">
    <citation type="submission" date="2019-12" db="EMBL/GenBank/DDBJ databases">
        <authorList>
            <person name="zhang j."/>
            <person name="sun C.M."/>
        </authorList>
    </citation>
    <scope>NUCLEOTIDE SEQUENCE</scope>
    <source>
        <strain evidence="2">NS-1</strain>
    </source>
</reference>
<dbReference type="InterPro" id="IPR036390">
    <property type="entry name" value="WH_DNA-bd_sf"/>
</dbReference>
<dbReference type="KEGG" id="ifn:GM661_08510"/>
<dbReference type="InterPro" id="IPR030489">
    <property type="entry name" value="TR_Rrf2-type_CS"/>
</dbReference>
<protein>
    <submittedName>
        <fullName evidence="2">Rrf2 family transcriptional regulator</fullName>
    </submittedName>
</protein>
<dbReference type="GO" id="GO:0003677">
    <property type="term" value="F:DNA binding"/>
    <property type="evidence" value="ECO:0007669"/>
    <property type="project" value="UniProtKB-KW"/>
</dbReference>
<dbReference type="SUPFAM" id="SSF46785">
    <property type="entry name" value="Winged helix' DNA-binding domain"/>
    <property type="match status" value="1"/>
</dbReference>
<dbReference type="Pfam" id="PF02082">
    <property type="entry name" value="Rrf2"/>
    <property type="match status" value="1"/>
</dbReference>
<dbReference type="EMBL" id="CP046640">
    <property type="protein sequence ID" value="QTL98018.1"/>
    <property type="molecule type" value="Genomic_DNA"/>
</dbReference>
<dbReference type="InterPro" id="IPR036388">
    <property type="entry name" value="WH-like_DNA-bd_sf"/>
</dbReference>
<gene>
    <name evidence="2" type="ORF">GM661_08510</name>
</gene>
<accession>A0A8A7KED4</accession>
<dbReference type="PANTHER" id="PTHR33221">
    <property type="entry name" value="WINGED HELIX-TURN-HELIX TRANSCRIPTIONAL REGULATOR, RRF2 FAMILY"/>
    <property type="match status" value="1"/>
</dbReference>
<dbReference type="RefSeq" id="WP_125989929.1">
    <property type="nucleotide sequence ID" value="NZ_CP046640.1"/>
</dbReference>
<dbReference type="PANTHER" id="PTHR33221:SF5">
    <property type="entry name" value="HTH-TYPE TRANSCRIPTIONAL REGULATOR ISCR"/>
    <property type="match status" value="1"/>
</dbReference>
<dbReference type="Gene3D" id="1.10.10.10">
    <property type="entry name" value="Winged helix-like DNA-binding domain superfamily/Winged helix DNA-binding domain"/>
    <property type="match status" value="1"/>
</dbReference>
<dbReference type="NCBIfam" id="TIGR00738">
    <property type="entry name" value="rrf2_super"/>
    <property type="match status" value="1"/>
</dbReference>